<dbReference type="SUPFAM" id="SSF63829">
    <property type="entry name" value="Calcium-dependent phosphotriesterase"/>
    <property type="match status" value="1"/>
</dbReference>
<dbReference type="Gene3D" id="2.120.10.30">
    <property type="entry name" value="TolB, C-terminal domain"/>
    <property type="match status" value="1"/>
</dbReference>
<proteinExistence type="predicted"/>
<gene>
    <name evidence="3" type="ORF">HETSPECPRED_001725</name>
</gene>
<organism evidence="3 4">
    <name type="scientific">Heterodermia speciosa</name>
    <dbReference type="NCBI Taxonomy" id="116794"/>
    <lineage>
        <taxon>Eukaryota</taxon>
        <taxon>Fungi</taxon>
        <taxon>Dikarya</taxon>
        <taxon>Ascomycota</taxon>
        <taxon>Pezizomycotina</taxon>
        <taxon>Lecanoromycetes</taxon>
        <taxon>OSLEUM clade</taxon>
        <taxon>Lecanoromycetidae</taxon>
        <taxon>Caliciales</taxon>
        <taxon>Physciaceae</taxon>
        <taxon>Heterodermia</taxon>
    </lineage>
</organism>
<accession>A0A8H3F482</accession>
<evidence type="ECO:0000313" key="4">
    <source>
        <dbReference type="Proteomes" id="UP000664521"/>
    </source>
</evidence>
<feature type="compositionally biased region" description="Polar residues" evidence="1">
    <location>
        <begin position="64"/>
        <end position="78"/>
    </location>
</feature>
<dbReference type="Proteomes" id="UP000664521">
    <property type="component" value="Unassembled WGS sequence"/>
</dbReference>
<evidence type="ECO:0000313" key="3">
    <source>
        <dbReference type="EMBL" id="CAF9914031.1"/>
    </source>
</evidence>
<evidence type="ECO:0000259" key="2">
    <source>
        <dbReference type="Pfam" id="PF08450"/>
    </source>
</evidence>
<name>A0A8H3F482_9LECA</name>
<dbReference type="EMBL" id="CAJPDS010000013">
    <property type="protein sequence ID" value="CAF9914031.1"/>
    <property type="molecule type" value="Genomic_DNA"/>
</dbReference>
<comment type="caution">
    <text evidence="3">The sequence shown here is derived from an EMBL/GenBank/DDBJ whole genome shotgun (WGS) entry which is preliminary data.</text>
</comment>
<sequence length="435" mass="48396">MSSNHSNHFWLRPKTSDGNGLKSHSPGANHKVSFSDTSSTEKDGRRNSARPSSSNKSSQPPSPTISNSRQQWASSSQKFQRINQRSEALWQQDVISPSASQPRPFLIYHDSFLSLLGPSPTLQLLINDTRAPYFHEAGVFHPPTNTLFVTSNQLEDPSPDAVTTRHKTIVVTKIEFFSPTDFTRDKVRCPERNFMANGGTNYKDGIILCAQGSLREPSGLIYMEAKRPHKTTTLLNNYHSRPFNSPNDVVVHSDGSIWFTDPIYGYEQGFRPKPQLPQFVYRFDPSTGDIRVVADGFGRPNGLCFSPGEDVMYITDTDLIHGDGSKDTRRAATIYAYSVFWENENPYLTNRRVFAYADTGVPDGVKCDVFGNVYSGCGDGINVWNSGGMLIGKIQIEGGCANFCFGRNGELWAFAEHKLFRIKLGDDTRGALLGV</sequence>
<dbReference type="OrthoDB" id="423498at2759"/>
<keyword evidence="4" id="KW-1185">Reference proteome</keyword>
<feature type="domain" description="SMP-30/Gluconolactonase/LRE-like region" evidence="2">
    <location>
        <begin position="204"/>
        <end position="407"/>
    </location>
</feature>
<dbReference type="InterPro" id="IPR052988">
    <property type="entry name" value="Oryzine_lactonohydrolase"/>
</dbReference>
<feature type="region of interest" description="Disordered" evidence="1">
    <location>
        <begin position="1"/>
        <end position="78"/>
    </location>
</feature>
<dbReference type="InterPro" id="IPR013658">
    <property type="entry name" value="SGL"/>
</dbReference>
<dbReference type="PANTHER" id="PTHR47064:SF2">
    <property type="entry name" value="SMP-30_GLUCONOLACTONASE_LRE-LIKE REGION DOMAIN-CONTAINING PROTEIN-RELATED"/>
    <property type="match status" value="1"/>
</dbReference>
<dbReference type="Pfam" id="PF08450">
    <property type="entry name" value="SGL"/>
    <property type="match status" value="1"/>
</dbReference>
<dbReference type="AlphaFoldDB" id="A0A8H3F482"/>
<protein>
    <recommendedName>
        <fullName evidence="2">SMP-30/Gluconolactonase/LRE-like region domain-containing protein</fullName>
    </recommendedName>
</protein>
<reference evidence="3" key="1">
    <citation type="submission" date="2021-03" db="EMBL/GenBank/DDBJ databases">
        <authorList>
            <person name="Tagirdzhanova G."/>
        </authorList>
    </citation>
    <scope>NUCLEOTIDE SEQUENCE</scope>
</reference>
<evidence type="ECO:0000256" key="1">
    <source>
        <dbReference type="SAM" id="MobiDB-lite"/>
    </source>
</evidence>
<feature type="compositionally biased region" description="Low complexity" evidence="1">
    <location>
        <begin position="49"/>
        <end position="59"/>
    </location>
</feature>
<dbReference type="InterPro" id="IPR011042">
    <property type="entry name" value="6-blade_b-propeller_TolB-like"/>
</dbReference>
<dbReference type="PANTHER" id="PTHR47064">
    <property type="entry name" value="PUTATIVE (AFU_ORTHOLOGUE AFUA_1G08990)-RELATED"/>
    <property type="match status" value="1"/>
</dbReference>